<gene>
    <name evidence="4" type="ORF">E7746_08735</name>
</gene>
<accession>A0A4P7VPQ5</accession>
<keyword evidence="2" id="KW-0812">Transmembrane</keyword>
<organism evidence="4 5">
    <name type="scientific">Muribaculum gordoncarteri</name>
    <dbReference type="NCBI Taxonomy" id="2530390"/>
    <lineage>
        <taxon>Bacteria</taxon>
        <taxon>Pseudomonadati</taxon>
        <taxon>Bacteroidota</taxon>
        <taxon>Bacteroidia</taxon>
        <taxon>Bacteroidales</taxon>
        <taxon>Muribaculaceae</taxon>
        <taxon>Muribaculum</taxon>
    </lineage>
</organism>
<dbReference type="OrthoDB" id="9808602at2"/>
<keyword evidence="2" id="KW-0472">Membrane</keyword>
<evidence type="ECO:0000313" key="4">
    <source>
        <dbReference type="EMBL" id="QCD35958.1"/>
    </source>
</evidence>
<evidence type="ECO:0000313" key="5">
    <source>
        <dbReference type="Proteomes" id="UP000297031"/>
    </source>
</evidence>
<dbReference type="AlphaFoldDB" id="A0A4P7VPQ5"/>
<feature type="domain" description="Bacterial sugar transferase" evidence="3">
    <location>
        <begin position="36"/>
        <end position="218"/>
    </location>
</feature>
<comment type="similarity">
    <text evidence="1">Belongs to the bacterial sugar transferase family.</text>
</comment>
<evidence type="ECO:0000256" key="2">
    <source>
        <dbReference type="SAM" id="Phobius"/>
    </source>
</evidence>
<keyword evidence="2" id="KW-1133">Transmembrane helix</keyword>
<protein>
    <submittedName>
        <fullName evidence="4">Sugar transferase</fullName>
    </submittedName>
</protein>
<proteinExistence type="inferred from homology"/>
<evidence type="ECO:0000256" key="1">
    <source>
        <dbReference type="ARBA" id="ARBA00006464"/>
    </source>
</evidence>
<reference evidence="4 5" key="1">
    <citation type="submission" date="2019-02" db="EMBL/GenBank/DDBJ databases">
        <title>Isolation and identification of novel species under the genus Muribaculum.</title>
        <authorList>
            <person name="Miyake S."/>
            <person name="Ding Y."/>
            <person name="Low A."/>
            <person name="Soh M."/>
            <person name="Seedorf H."/>
        </authorList>
    </citation>
    <scope>NUCLEOTIDE SEQUENCE [LARGE SCALE GENOMIC DNA]</scope>
    <source>
        <strain evidence="4 5">TLL-A4</strain>
    </source>
</reference>
<sequence>MKASGNNVVSDNATLSSNRRTPNFPYRSNVAYRRLKRVVDIAVALPSAVITLPLTVVLCVIISLNSNGSPLFRQQRIGLGAKPFVLYKLRTMEKDAEIDGPSLSVKNDPRVTSVGRFLRKYHLDEIPQFWNILKGDMSLVGPRPEREYYLRQLRIAEPDSNRLHVMKPGITSAGMVNYGYASDIESMVERLHHDLQYLENASMGLDFKIMMKSIKTIFNGKGI</sequence>
<dbReference type="InterPro" id="IPR003362">
    <property type="entry name" value="Bact_transf"/>
</dbReference>
<dbReference type="Proteomes" id="UP000297031">
    <property type="component" value="Chromosome"/>
</dbReference>
<keyword evidence="4" id="KW-0808">Transferase</keyword>
<dbReference type="RefSeq" id="WP_123396446.1">
    <property type="nucleotide sequence ID" value="NZ_CANQMU010000006.1"/>
</dbReference>
<dbReference type="Pfam" id="PF02397">
    <property type="entry name" value="Bac_transf"/>
    <property type="match status" value="1"/>
</dbReference>
<feature type="transmembrane region" description="Helical" evidence="2">
    <location>
        <begin position="41"/>
        <end position="64"/>
    </location>
</feature>
<dbReference type="EMBL" id="CP039393">
    <property type="protein sequence ID" value="QCD35958.1"/>
    <property type="molecule type" value="Genomic_DNA"/>
</dbReference>
<dbReference type="PANTHER" id="PTHR30576:SF0">
    <property type="entry name" value="UNDECAPRENYL-PHOSPHATE N-ACETYLGALACTOSAMINYL 1-PHOSPHATE TRANSFERASE-RELATED"/>
    <property type="match status" value="1"/>
</dbReference>
<keyword evidence="5" id="KW-1185">Reference proteome</keyword>
<dbReference type="KEGG" id="mgod:E7746_08735"/>
<name>A0A4P7VPQ5_9BACT</name>
<evidence type="ECO:0000259" key="3">
    <source>
        <dbReference type="Pfam" id="PF02397"/>
    </source>
</evidence>
<dbReference type="PANTHER" id="PTHR30576">
    <property type="entry name" value="COLANIC BIOSYNTHESIS UDP-GLUCOSE LIPID CARRIER TRANSFERASE"/>
    <property type="match status" value="1"/>
</dbReference>
<dbReference type="GO" id="GO:0016780">
    <property type="term" value="F:phosphotransferase activity, for other substituted phosphate groups"/>
    <property type="evidence" value="ECO:0007669"/>
    <property type="project" value="TreeGrafter"/>
</dbReference>